<dbReference type="GO" id="GO:0005783">
    <property type="term" value="C:endoplasmic reticulum"/>
    <property type="evidence" value="ECO:0007669"/>
    <property type="project" value="TreeGrafter"/>
</dbReference>
<feature type="transmembrane region" description="Helical" evidence="7">
    <location>
        <begin position="421"/>
        <end position="442"/>
    </location>
</feature>
<dbReference type="AlphaFoldDB" id="A0A9J2P413"/>
<keyword evidence="5 7" id="KW-0472">Membrane</keyword>
<dbReference type="GO" id="GO:0005794">
    <property type="term" value="C:Golgi apparatus"/>
    <property type="evidence" value="ECO:0007669"/>
    <property type="project" value="TreeGrafter"/>
</dbReference>
<comment type="similarity">
    <text evidence="2">Belongs to the CDC50/LEM3 family.</text>
</comment>
<feature type="transmembrane region" description="Helical" evidence="7">
    <location>
        <begin position="70"/>
        <end position="96"/>
    </location>
</feature>
<dbReference type="GO" id="GO:0005886">
    <property type="term" value="C:plasma membrane"/>
    <property type="evidence" value="ECO:0007669"/>
    <property type="project" value="TreeGrafter"/>
</dbReference>
<evidence type="ECO:0000256" key="2">
    <source>
        <dbReference type="ARBA" id="ARBA00009457"/>
    </source>
</evidence>
<proteinExistence type="inferred from homology"/>
<keyword evidence="8" id="KW-1185">Reference proteome</keyword>
<evidence type="ECO:0000256" key="6">
    <source>
        <dbReference type="SAM" id="MobiDB-lite"/>
    </source>
</evidence>
<keyword evidence="4 7" id="KW-1133">Transmembrane helix</keyword>
<evidence type="ECO:0000256" key="1">
    <source>
        <dbReference type="ARBA" id="ARBA00004141"/>
    </source>
</evidence>
<name>A0A9J2P413_ASCLU</name>
<feature type="transmembrane region" description="Helical" evidence="7">
    <location>
        <begin position="341"/>
        <end position="363"/>
    </location>
</feature>
<feature type="compositionally biased region" description="Polar residues" evidence="6">
    <location>
        <begin position="23"/>
        <end position="32"/>
    </location>
</feature>
<protein>
    <submittedName>
        <fullName evidence="9">Transmembrane protein 30A</fullName>
    </submittedName>
</protein>
<sequence>MLSTGHPPPIQMDGTTDEHFSRPTLSALTSDPNGKPKKNRPKANLIFLIVLVFLDTKLRQQKLPAWQPILTASSVIPSIFAIGIVFLPIGIALFLASDGVQEVEVDYTSCETPSDGHCRVKISLEKPFEGDVYFYYGLYNYYQNLRRYMKSRSDAQLIGDLQNVGDCAPYAYLNTSAGQQKVIAPCGAVANSMFNDTFTLYREGSVIPVPWTYKGIVWPVDKERKFRNPPGPNLQQAFANTVKPPNWQKEVWRLDPSDPDNNGFLNSDFIIWMRTAALPNFRKLYRILVRNDTQSQGLYSAGLPAGNYYLDIMSNYPVAVFGGRKSFIISTTSWAGGKNPFLGIAYMVVGSVCIVLGFVFLFIHLKFGTRLVANYKNMRHFHDFFVYILKVFGYDEYFAIAKAIEIGLGSFVSLNCHDVAAIAYLIVYDTGLVMDVVACLVVRRRSMKVHCSHVLQNAVNAASALYECFKGVTYLPQVNFE</sequence>
<evidence type="ECO:0000256" key="5">
    <source>
        <dbReference type="ARBA" id="ARBA00023136"/>
    </source>
</evidence>
<evidence type="ECO:0000256" key="3">
    <source>
        <dbReference type="ARBA" id="ARBA00022692"/>
    </source>
</evidence>
<keyword evidence="3 7" id="KW-0812">Transmembrane</keyword>
<dbReference type="Pfam" id="PF03381">
    <property type="entry name" value="CDC50"/>
    <property type="match status" value="1"/>
</dbReference>
<dbReference type="PANTHER" id="PTHR10926">
    <property type="entry name" value="CELL CYCLE CONTROL PROTEIN 50"/>
    <property type="match status" value="1"/>
</dbReference>
<dbReference type="Proteomes" id="UP000036681">
    <property type="component" value="Unplaced"/>
</dbReference>
<accession>A0A9J2P413</accession>
<evidence type="ECO:0000256" key="4">
    <source>
        <dbReference type="ARBA" id="ARBA00022989"/>
    </source>
</evidence>
<dbReference type="PANTHER" id="PTHR10926:SF0">
    <property type="entry name" value="CDC50, ISOFORM A"/>
    <property type="match status" value="1"/>
</dbReference>
<feature type="compositionally biased region" description="Pro residues" evidence="6">
    <location>
        <begin position="1"/>
        <end position="10"/>
    </location>
</feature>
<evidence type="ECO:0000256" key="7">
    <source>
        <dbReference type="SAM" id="Phobius"/>
    </source>
</evidence>
<dbReference type="WBParaSite" id="ALUE_0000412301-mRNA-1">
    <property type="protein sequence ID" value="ALUE_0000412301-mRNA-1"/>
    <property type="gene ID" value="ALUE_0000412301"/>
</dbReference>
<comment type="subcellular location">
    <subcellularLocation>
        <location evidence="1">Membrane</location>
        <topology evidence="1">Multi-pass membrane protein</topology>
    </subcellularLocation>
</comment>
<feature type="region of interest" description="Disordered" evidence="6">
    <location>
        <begin position="1"/>
        <end position="39"/>
    </location>
</feature>
<organism evidence="8 9">
    <name type="scientific">Ascaris lumbricoides</name>
    <name type="common">Giant roundworm</name>
    <dbReference type="NCBI Taxonomy" id="6252"/>
    <lineage>
        <taxon>Eukaryota</taxon>
        <taxon>Metazoa</taxon>
        <taxon>Ecdysozoa</taxon>
        <taxon>Nematoda</taxon>
        <taxon>Chromadorea</taxon>
        <taxon>Rhabditida</taxon>
        <taxon>Spirurina</taxon>
        <taxon>Ascaridomorpha</taxon>
        <taxon>Ascaridoidea</taxon>
        <taxon>Ascarididae</taxon>
        <taxon>Ascaris</taxon>
    </lineage>
</organism>
<evidence type="ECO:0000313" key="9">
    <source>
        <dbReference type="WBParaSite" id="ALUE_0000412301-mRNA-1"/>
    </source>
</evidence>
<evidence type="ECO:0000313" key="8">
    <source>
        <dbReference type="Proteomes" id="UP000036681"/>
    </source>
</evidence>
<reference evidence="9" key="1">
    <citation type="submission" date="2023-03" db="UniProtKB">
        <authorList>
            <consortium name="WormBaseParasite"/>
        </authorList>
    </citation>
    <scope>IDENTIFICATION</scope>
</reference>
<dbReference type="InterPro" id="IPR005045">
    <property type="entry name" value="CDC50/LEM3_fam"/>
</dbReference>